<protein>
    <submittedName>
        <fullName evidence="1">Uncharacterized protein</fullName>
    </submittedName>
</protein>
<keyword evidence="2" id="KW-1185">Reference proteome</keyword>
<evidence type="ECO:0000313" key="2">
    <source>
        <dbReference type="Proteomes" id="UP001150581"/>
    </source>
</evidence>
<dbReference type="EMBL" id="JANBPG010000003">
    <property type="protein sequence ID" value="KAJ1902285.1"/>
    <property type="molecule type" value="Genomic_DNA"/>
</dbReference>
<dbReference type="Proteomes" id="UP001150581">
    <property type="component" value="Unassembled WGS sequence"/>
</dbReference>
<sequence>MSFAHNWLSKRNDTSELLADGTLARPSKNNELQRSVYLWIGVIDIFIFSVSTMLFIYRGRRTLDINAHAVLLTSIGSFTILIVNSCFLFQFVWPGHFPCFIILWCAYPGVMLWMSCTMARAMRLYILSFRNIQKLKERNKAGQMTAAQLYGKGVLMDSGSNVDPNDISNSQEQRKMTFFQTRVFAVHRWWSQKKVRITERHLVYYTMGVTMFAAVICSVIQGLTKNLSIVPMKYARCAVGVWEYFPLYAMTAVYCIIFTPIIVYNIWPIKDAFGIRHDILLNNLFTFVCIAMFMVQTNKGFGGQDPFWDSFLWCALLFNMSQFTSVIFPLIRSYRQSDIFTWSDNSGRAASKELFYRVLNHPDLFEKLKIYSAANFCTEVTLFLEEYQVLKANTVRFYNIDEPTFGNDDNTNGENNNDDDIENAADSHMGGEGASSRPNLATVGNSANAWAAAAAMSPSHTSKNDGTVGACSSRAPAYSEKDALRLHLNGTNRSSPIAADLLSNPDTITSLSDGASMSEIDYSDKAAMMGGSPTYHSNNEMGFANGGHTLSSQSGQQQQQHMAGNNSDACIGVNMHGMSDGASPSTAPFGSGSPKFAGILRMFGRSAPTTLNAGNNSQCNADFYKPSNIATLAVGGTVIGNLPERRNSRGEDIMVISRIPPFTPVRYTVISTLVETPAGLNRLGNMETFKTLPFALRGDYYGFYSTFIADGATLQINLIGRISESITRLIHSQQYTVDMMDEAHTEVLQLLYDNIFKKFVRQYHRDMASIISEEGYDDKMELAHSLLHCCRIWHSVMLERFCSEITLDTNIGRERSGLRFTFWPQTFGAPHFATNHLVKAVRVKMHDWQRALDARLLQMIMVSSQSTLVFPHAETLAVDLTEGMDCKSNDIELGKRNVIKSIKAIRKMVPDICKTVITTNYNNYSIRPNNQNDYHDADALGFESIRRNASTLRSLEQFNRFEDHADNLAYTSPAGAIVYPVLEKLITFGYQMSPQFLEIPELSQVVLFSKLKYLRTPYKFYHSSYYMLRGNASTLEYLSIYIHERLVAKPKDSRMFKPNTYLRLYHIRLISTVSLVTSSIWANKGTEFTLGVIKAVKSPIHSLELFENHPKNMFIYSLDRDKWTSNIRFPNSYTDYISCMVSLMAIIFPNLRHIFADSCISLRLKNDISYSLKGDSSDDGLAQYADHVRQVRIRTHKYAKEHKQVQQPDKGEYHEDDGENFDNDDDDCFDDYGYGRYCDDDDDYERFAGNGDDAY</sequence>
<name>A0ACC1IX70_9FUNG</name>
<proteinExistence type="predicted"/>
<reference evidence="1" key="1">
    <citation type="submission" date="2022-07" db="EMBL/GenBank/DDBJ databases">
        <title>Phylogenomic reconstructions and comparative analyses of Kickxellomycotina fungi.</title>
        <authorList>
            <person name="Reynolds N.K."/>
            <person name="Stajich J.E."/>
            <person name="Barry K."/>
            <person name="Grigoriev I.V."/>
            <person name="Crous P."/>
            <person name="Smith M.E."/>
        </authorList>
    </citation>
    <scope>NUCLEOTIDE SEQUENCE</scope>
    <source>
        <strain evidence="1">Benny 63K</strain>
    </source>
</reference>
<evidence type="ECO:0000313" key="1">
    <source>
        <dbReference type="EMBL" id="KAJ1902285.1"/>
    </source>
</evidence>
<comment type="caution">
    <text evidence="1">The sequence shown here is derived from an EMBL/GenBank/DDBJ whole genome shotgun (WGS) entry which is preliminary data.</text>
</comment>
<accession>A0ACC1IX70</accession>
<gene>
    <name evidence="1" type="ORF">LPJ66_000172</name>
</gene>
<organism evidence="1 2">
    <name type="scientific">Kickxella alabastrina</name>
    <dbReference type="NCBI Taxonomy" id="61397"/>
    <lineage>
        <taxon>Eukaryota</taxon>
        <taxon>Fungi</taxon>
        <taxon>Fungi incertae sedis</taxon>
        <taxon>Zoopagomycota</taxon>
        <taxon>Kickxellomycotina</taxon>
        <taxon>Kickxellomycetes</taxon>
        <taxon>Kickxellales</taxon>
        <taxon>Kickxellaceae</taxon>
        <taxon>Kickxella</taxon>
    </lineage>
</organism>